<name>A0ABM8Q618_9BACT</name>
<evidence type="ECO:0000313" key="2">
    <source>
        <dbReference type="Proteomes" id="UP000789359"/>
    </source>
</evidence>
<organism evidence="1 2">
    <name type="scientific">Campylobacter suis</name>
    <dbReference type="NCBI Taxonomy" id="2790657"/>
    <lineage>
        <taxon>Bacteria</taxon>
        <taxon>Pseudomonadati</taxon>
        <taxon>Campylobacterota</taxon>
        <taxon>Epsilonproteobacteria</taxon>
        <taxon>Campylobacterales</taxon>
        <taxon>Campylobacteraceae</taxon>
        <taxon>Campylobacter</taxon>
    </lineage>
</organism>
<reference evidence="1 2" key="1">
    <citation type="submission" date="2020-11" db="EMBL/GenBank/DDBJ databases">
        <authorList>
            <person name="Peeters C."/>
        </authorList>
    </citation>
    <scope>NUCLEOTIDE SEQUENCE [LARGE SCALE GENOMIC DNA]</scope>
    <source>
        <strain evidence="1 2">LMG 8286</strain>
    </source>
</reference>
<evidence type="ECO:0000313" key="1">
    <source>
        <dbReference type="EMBL" id="CAD7288276.1"/>
    </source>
</evidence>
<gene>
    <name evidence="1" type="ORF">LMG8286_01244</name>
</gene>
<comment type="caution">
    <text evidence="1">The sequence shown here is derived from an EMBL/GenBank/DDBJ whole genome shotgun (WGS) entry which is preliminary data.</text>
</comment>
<dbReference type="EMBL" id="CAJHOE010000002">
    <property type="protein sequence ID" value="CAD7288276.1"/>
    <property type="molecule type" value="Genomic_DNA"/>
</dbReference>
<accession>A0ABM8Q618</accession>
<dbReference type="RefSeq" id="WP_230056997.1">
    <property type="nucleotide sequence ID" value="NZ_CAJHOE010000002.1"/>
</dbReference>
<proteinExistence type="predicted"/>
<keyword evidence="2" id="KW-1185">Reference proteome</keyword>
<sequence>MKNELYDGNDESLAKFAELLSKYSTDTKEQEYQVLDLAYDLFVMLQNLANNHNAMKAKILNILEPKGE</sequence>
<dbReference type="Proteomes" id="UP000789359">
    <property type="component" value="Unassembled WGS sequence"/>
</dbReference>
<protein>
    <submittedName>
        <fullName evidence="1">Uncharacterized protein</fullName>
    </submittedName>
</protein>